<dbReference type="PROSITE" id="PS01031">
    <property type="entry name" value="SHSP"/>
    <property type="match status" value="1"/>
</dbReference>
<keyword evidence="5" id="KW-1185">Reference proteome</keyword>
<evidence type="ECO:0000256" key="2">
    <source>
        <dbReference type="RuleBase" id="RU003616"/>
    </source>
</evidence>
<dbReference type="AlphaFoldDB" id="A0A7X2MYW4"/>
<dbReference type="SUPFAM" id="SSF49764">
    <property type="entry name" value="HSP20-like chaperones"/>
    <property type="match status" value="1"/>
</dbReference>
<sequence length="183" mass="20907">MFGMFPFLFNNPLNSGNNAFNAISNLTRMNPFMNFFNMDFIGGMVDEIFDSNFIRTATSEMMQEQSEYNVQMKEYDDYYMITGYLPGVSPKDIDIDFEKNKAILSIKNKRTYSNGKNAMMTIMQSGGDLEKNFYIGEVDVSKLAASFKNGQLILLIPKIRKVEAPAVRENTPEIIDVDSYKVE</sequence>
<dbReference type="Gene3D" id="2.60.40.790">
    <property type="match status" value="1"/>
</dbReference>
<dbReference type="Proteomes" id="UP000460287">
    <property type="component" value="Unassembled WGS sequence"/>
</dbReference>
<dbReference type="InterPro" id="IPR002068">
    <property type="entry name" value="A-crystallin/Hsp20_dom"/>
</dbReference>
<proteinExistence type="inferred from homology"/>
<comment type="similarity">
    <text evidence="1 2">Belongs to the small heat shock protein (HSP20) family.</text>
</comment>
<evidence type="ECO:0000259" key="3">
    <source>
        <dbReference type="PROSITE" id="PS01031"/>
    </source>
</evidence>
<organism evidence="4 5">
    <name type="scientific">Inconstantimicrobium porci</name>
    <dbReference type="NCBI Taxonomy" id="2652291"/>
    <lineage>
        <taxon>Bacteria</taxon>
        <taxon>Bacillati</taxon>
        <taxon>Bacillota</taxon>
        <taxon>Clostridia</taxon>
        <taxon>Eubacteriales</taxon>
        <taxon>Clostridiaceae</taxon>
        <taxon>Inconstantimicrobium</taxon>
    </lineage>
</organism>
<gene>
    <name evidence="4" type="ORF">FYJ33_09400</name>
</gene>
<dbReference type="InterPro" id="IPR008978">
    <property type="entry name" value="HSP20-like_chaperone"/>
</dbReference>
<dbReference type="CDD" id="cd06464">
    <property type="entry name" value="ACD_sHsps-like"/>
    <property type="match status" value="1"/>
</dbReference>
<dbReference type="RefSeq" id="WP_154531512.1">
    <property type="nucleotide sequence ID" value="NZ_JAQXTV010000044.1"/>
</dbReference>
<accession>A0A7X2MYW4</accession>
<evidence type="ECO:0000313" key="5">
    <source>
        <dbReference type="Proteomes" id="UP000460287"/>
    </source>
</evidence>
<reference evidence="4 5" key="1">
    <citation type="submission" date="2019-08" db="EMBL/GenBank/DDBJ databases">
        <title>In-depth cultivation of the pig gut microbiome towards novel bacterial diversity and tailored functional studies.</title>
        <authorList>
            <person name="Wylensek D."/>
            <person name="Hitch T.C.A."/>
            <person name="Clavel T."/>
        </authorList>
    </citation>
    <scope>NUCLEOTIDE SEQUENCE [LARGE SCALE GENOMIC DNA]</scope>
    <source>
        <strain evidence="4 5">WCA-383-APC-5B</strain>
    </source>
</reference>
<feature type="domain" description="SHSP" evidence="3">
    <location>
        <begin position="61"/>
        <end position="178"/>
    </location>
</feature>
<dbReference type="Pfam" id="PF00011">
    <property type="entry name" value="HSP20"/>
    <property type="match status" value="1"/>
</dbReference>
<evidence type="ECO:0000256" key="1">
    <source>
        <dbReference type="PROSITE-ProRule" id="PRU00285"/>
    </source>
</evidence>
<evidence type="ECO:0000313" key="4">
    <source>
        <dbReference type="EMBL" id="MSR91617.1"/>
    </source>
</evidence>
<name>A0A7X2MYW4_9CLOT</name>
<protein>
    <submittedName>
        <fullName evidence="4">Hsp20/alpha crystallin family protein</fullName>
    </submittedName>
</protein>
<dbReference type="EMBL" id="VULX01000013">
    <property type="protein sequence ID" value="MSR91617.1"/>
    <property type="molecule type" value="Genomic_DNA"/>
</dbReference>
<comment type="caution">
    <text evidence="4">The sequence shown here is derived from an EMBL/GenBank/DDBJ whole genome shotgun (WGS) entry which is preliminary data.</text>
</comment>